<gene>
    <name evidence="1" type="ORF">OEZ85_006499</name>
</gene>
<protein>
    <submittedName>
        <fullName evidence="1">Uncharacterized protein</fullName>
    </submittedName>
</protein>
<proteinExistence type="predicted"/>
<dbReference type="Proteomes" id="UP001244341">
    <property type="component" value="Chromosome 4b"/>
</dbReference>
<organism evidence="1 2">
    <name type="scientific">Tetradesmus obliquus</name>
    <name type="common">Green alga</name>
    <name type="synonym">Acutodesmus obliquus</name>
    <dbReference type="NCBI Taxonomy" id="3088"/>
    <lineage>
        <taxon>Eukaryota</taxon>
        <taxon>Viridiplantae</taxon>
        <taxon>Chlorophyta</taxon>
        <taxon>core chlorophytes</taxon>
        <taxon>Chlorophyceae</taxon>
        <taxon>CS clade</taxon>
        <taxon>Sphaeropleales</taxon>
        <taxon>Scenedesmaceae</taxon>
        <taxon>Tetradesmus</taxon>
    </lineage>
</organism>
<keyword evidence="2" id="KW-1185">Reference proteome</keyword>
<dbReference type="EMBL" id="CP126211">
    <property type="protein sequence ID" value="WIA12878.1"/>
    <property type="molecule type" value="Genomic_DNA"/>
</dbReference>
<evidence type="ECO:0000313" key="2">
    <source>
        <dbReference type="Proteomes" id="UP001244341"/>
    </source>
</evidence>
<name>A0ABY8TWV5_TETOB</name>
<accession>A0ABY8TWV5</accession>
<evidence type="ECO:0000313" key="1">
    <source>
        <dbReference type="EMBL" id="WIA12878.1"/>
    </source>
</evidence>
<sequence>MNRDAASWAAARCVGAWVQQQLTCLQGAKDLQHVADCLHAVLQLFISDSQDDSAKDAEHPAGTCTDGDQVQQQLLQHAQAVGWPVLQRCFFDDQYGTWATTVLTVAAGEWMQSAEALAADQQSLQRLIADTFLCSPAAAALAALTE</sequence>
<reference evidence="1 2" key="1">
    <citation type="submission" date="2023-05" db="EMBL/GenBank/DDBJ databases">
        <title>A 100% complete, gapless, phased diploid assembly of the Scenedesmus obliquus UTEX 3031 genome.</title>
        <authorList>
            <person name="Biondi T.C."/>
            <person name="Hanschen E.R."/>
            <person name="Kwon T."/>
            <person name="Eng W."/>
            <person name="Kruse C.P.S."/>
            <person name="Koehler S.I."/>
            <person name="Kunde Y."/>
            <person name="Gleasner C.D."/>
            <person name="You Mak K.T."/>
            <person name="Polle J."/>
            <person name="Hovde B.T."/>
            <person name="Starkenburg S.R."/>
        </authorList>
    </citation>
    <scope>NUCLEOTIDE SEQUENCE [LARGE SCALE GENOMIC DNA]</scope>
    <source>
        <strain evidence="1 2">DOE0152z</strain>
    </source>
</reference>